<name>A0A0M9GKX7_9HYPH</name>
<proteinExistence type="predicted"/>
<gene>
    <name evidence="1" type="ORF">SU32_16915</name>
</gene>
<comment type="caution">
    <text evidence="1">The sequence shown here is derived from an EMBL/GenBank/DDBJ whole genome shotgun (WGS) entry which is preliminary data.</text>
</comment>
<protein>
    <submittedName>
        <fullName evidence="1">Uncharacterized protein</fullName>
    </submittedName>
</protein>
<reference evidence="1 2" key="1">
    <citation type="submission" date="2015-01" db="EMBL/GenBank/DDBJ databases">
        <title>Ahrensia donghaiensis sp. nov., a novel dimethylsulphoniopropionate-cleavage bacterium isolated from seawater and emended descriptions of the genus Ahrensia and Ahrensia kielensis.</title>
        <authorList>
            <person name="Liu J."/>
        </authorList>
    </citation>
    <scope>NUCLEOTIDE SEQUENCE [LARGE SCALE GENOMIC DNA]</scope>
    <source>
        <strain evidence="1 2">LZD062</strain>
    </source>
</reference>
<sequence length="84" mass="9358">MGIQNFAVKVPGQISRRRLQEDFAMVTVSYRMNIILQQDCVLFAVELIGKEGNLSALDTFLPQFKTAAMVSDRPTVSHPPADSF</sequence>
<dbReference type="PATRIC" id="fig|1514904.3.peg.2846"/>
<evidence type="ECO:0000313" key="2">
    <source>
        <dbReference type="Proteomes" id="UP000038011"/>
    </source>
</evidence>
<dbReference type="Proteomes" id="UP000038011">
    <property type="component" value="Unassembled WGS sequence"/>
</dbReference>
<organism evidence="1 2">
    <name type="scientific">Ahrensia marina</name>
    <dbReference type="NCBI Taxonomy" id="1514904"/>
    <lineage>
        <taxon>Bacteria</taxon>
        <taxon>Pseudomonadati</taxon>
        <taxon>Pseudomonadota</taxon>
        <taxon>Alphaproteobacteria</taxon>
        <taxon>Hyphomicrobiales</taxon>
        <taxon>Ahrensiaceae</taxon>
        <taxon>Ahrensia</taxon>
    </lineage>
</organism>
<evidence type="ECO:0000313" key="1">
    <source>
        <dbReference type="EMBL" id="KPA99858.1"/>
    </source>
</evidence>
<dbReference type="AlphaFoldDB" id="A0A0M9GKX7"/>
<dbReference type="EMBL" id="JXMU01000048">
    <property type="protein sequence ID" value="KPA99858.1"/>
    <property type="molecule type" value="Genomic_DNA"/>
</dbReference>
<accession>A0A0M9GKX7</accession>
<keyword evidence="2" id="KW-1185">Reference proteome</keyword>